<accession>A0A1X0D369</accession>
<evidence type="ECO:0000313" key="2">
    <source>
        <dbReference type="Proteomes" id="UP000192801"/>
    </source>
</evidence>
<evidence type="ECO:0000313" key="1">
    <source>
        <dbReference type="EMBL" id="ORA66854.1"/>
    </source>
</evidence>
<keyword evidence="2" id="KW-1185">Reference proteome</keyword>
<proteinExistence type="predicted"/>
<dbReference type="STRING" id="444597.BST26_16435"/>
<comment type="caution">
    <text evidence="1">The sequence shown here is derived from an EMBL/GenBank/DDBJ whole genome shotgun (WGS) entry which is preliminary data.</text>
</comment>
<dbReference type="Proteomes" id="UP000192801">
    <property type="component" value="Unassembled WGS sequence"/>
</dbReference>
<reference evidence="1 2" key="1">
    <citation type="submission" date="2016-12" db="EMBL/GenBank/DDBJ databases">
        <title>The new phylogeny of genus Mycobacterium.</title>
        <authorList>
            <person name="Tortoli E."/>
            <person name="Trovato A."/>
            <person name="Cirillo D.M."/>
        </authorList>
    </citation>
    <scope>NUCLEOTIDE SEQUENCE [LARGE SCALE GENOMIC DNA]</scope>
    <source>
        <strain evidence="1 2">DSM 45130</strain>
    </source>
</reference>
<gene>
    <name evidence="1" type="ORF">BST26_16435</name>
</gene>
<dbReference type="OrthoDB" id="4637514at2"/>
<name>A0A1X0D369_9MYCO</name>
<sequence length="106" mass="11692">MSDNAIRCGLDGCTSRQCASPGAHSWTSELAIYGTTGIPGQSRYLSIWLDIDDRDRRPNEILLGLYNDRSGEHGTEAWMTVAEAEEIVHLLGSAIRRHTAYRAASK</sequence>
<dbReference type="AlphaFoldDB" id="A0A1X0D369"/>
<organism evidence="1 2">
    <name type="scientific">Mycolicibacterium insubricum</name>
    <dbReference type="NCBI Taxonomy" id="444597"/>
    <lineage>
        <taxon>Bacteria</taxon>
        <taxon>Bacillati</taxon>
        <taxon>Actinomycetota</taxon>
        <taxon>Actinomycetes</taxon>
        <taxon>Mycobacteriales</taxon>
        <taxon>Mycobacteriaceae</taxon>
        <taxon>Mycolicibacterium</taxon>
    </lineage>
</organism>
<dbReference type="RefSeq" id="WP_083032450.1">
    <property type="nucleotide sequence ID" value="NZ_AP022618.1"/>
</dbReference>
<dbReference type="EMBL" id="MVHS01000047">
    <property type="protein sequence ID" value="ORA66854.1"/>
    <property type="molecule type" value="Genomic_DNA"/>
</dbReference>
<protein>
    <submittedName>
        <fullName evidence="1">Uncharacterized protein</fullName>
    </submittedName>
</protein>